<feature type="compositionally biased region" description="Polar residues" evidence="1">
    <location>
        <begin position="54"/>
        <end position="65"/>
    </location>
</feature>
<organism evidence="2 3">
    <name type="scientific">Perkinsus chesapeaki</name>
    <name type="common">Clam parasite</name>
    <name type="synonym">Perkinsus andrewsi</name>
    <dbReference type="NCBI Taxonomy" id="330153"/>
    <lineage>
        <taxon>Eukaryota</taxon>
        <taxon>Sar</taxon>
        <taxon>Alveolata</taxon>
        <taxon>Perkinsozoa</taxon>
        <taxon>Perkinsea</taxon>
        <taxon>Perkinsida</taxon>
        <taxon>Perkinsidae</taxon>
        <taxon>Perkinsus</taxon>
    </lineage>
</organism>
<evidence type="ECO:0000313" key="2">
    <source>
        <dbReference type="EMBL" id="KAF4646509.1"/>
    </source>
</evidence>
<gene>
    <name evidence="2" type="ORF">FOL47_006058</name>
</gene>
<feature type="compositionally biased region" description="Low complexity" evidence="1">
    <location>
        <begin position="7"/>
        <end position="21"/>
    </location>
</feature>
<accession>A0A7J6KIJ5</accession>
<protein>
    <submittedName>
        <fullName evidence="2">Uncharacterized protein</fullName>
    </submittedName>
</protein>
<proteinExistence type="predicted"/>
<evidence type="ECO:0000256" key="1">
    <source>
        <dbReference type="SAM" id="MobiDB-lite"/>
    </source>
</evidence>
<reference evidence="2 3" key="1">
    <citation type="submission" date="2020-04" db="EMBL/GenBank/DDBJ databases">
        <title>Perkinsus chesapeaki whole genome sequence.</title>
        <authorList>
            <person name="Bogema D.R."/>
        </authorList>
    </citation>
    <scope>NUCLEOTIDE SEQUENCE [LARGE SCALE GENOMIC DNA]</scope>
    <source>
        <strain evidence="2">ATCC PRA-425</strain>
    </source>
</reference>
<dbReference type="EMBL" id="JAAPAO010003364">
    <property type="protein sequence ID" value="KAF4646509.1"/>
    <property type="molecule type" value="Genomic_DNA"/>
</dbReference>
<feature type="region of interest" description="Disordered" evidence="1">
    <location>
        <begin position="1"/>
        <end position="111"/>
    </location>
</feature>
<dbReference type="Proteomes" id="UP000591131">
    <property type="component" value="Unassembled WGS sequence"/>
</dbReference>
<dbReference type="AlphaFoldDB" id="A0A7J6KIJ5"/>
<feature type="compositionally biased region" description="Low complexity" evidence="1">
    <location>
        <begin position="72"/>
        <end position="82"/>
    </location>
</feature>
<feature type="non-terminal residue" evidence="2">
    <location>
        <position position="1"/>
    </location>
</feature>
<name>A0A7J6KIJ5_PERCH</name>
<evidence type="ECO:0000313" key="3">
    <source>
        <dbReference type="Proteomes" id="UP000591131"/>
    </source>
</evidence>
<feature type="non-terminal residue" evidence="2">
    <location>
        <position position="128"/>
    </location>
</feature>
<comment type="caution">
    <text evidence="2">The sequence shown here is derived from an EMBL/GenBank/DDBJ whole genome shotgun (WGS) entry which is preliminary data.</text>
</comment>
<sequence>DEAARDSVPSSVSSPAPAGSSDHSMVDARSASPDSSVDSPHSEGPVPDLDAESTVPNVTSDVGDSSSEEDPSAQSVSPVAVSMRLLRPRYATRSRTGTLPGPRERFSSDTYVPLALRRTRSTSNSDDI</sequence>
<keyword evidence="3" id="KW-1185">Reference proteome</keyword>